<dbReference type="RefSeq" id="WP_236398306.1">
    <property type="nucleotide sequence ID" value="NZ_JAKJHZ010000003.1"/>
</dbReference>
<protein>
    <submittedName>
        <fullName evidence="2">Uncharacterized protein</fullName>
    </submittedName>
</protein>
<gene>
    <name evidence="2" type="ORF">L2K70_02120</name>
</gene>
<organism evidence="2 3">
    <name type="scientific">Nocardioides potassii</name>
    <dbReference type="NCBI Taxonomy" id="2911371"/>
    <lineage>
        <taxon>Bacteria</taxon>
        <taxon>Bacillati</taxon>
        <taxon>Actinomycetota</taxon>
        <taxon>Actinomycetes</taxon>
        <taxon>Propionibacteriales</taxon>
        <taxon>Nocardioidaceae</taxon>
        <taxon>Nocardioides</taxon>
    </lineage>
</organism>
<reference evidence="2 3" key="1">
    <citation type="submission" date="2022-01" db="EMBL/GenBank/DDBJ databases">
        <title>Nocardioides sp. nov., an actinomycete isolated from mining soil.</title>
        <authorList>
            <person name="Liu L."/>
        </authorList>
    </citation>
    <scope>NUCLEOTIDE SEQUENCE [LARGE SCALE GENOMIC DNA]</scope>
    <source>
        <strain evidence="2 3">KLBMP 9356</strain>
    </source>
</reference>
<feature type="region of interest" description="Disordered" evidence="1">
    <location>
        <begin position="66"/>
        <end position="88"/>
    </location>
</feature>
<evidence type="ECO:0000313" key="3">
    <source>
        <dbReference type="Proteomes" id="UP001201161"/>
    </source>
</evidence>
<dbReference type="EMBL" id="JAKJHZ010000003">
    <property type="protein sequence ID" value="MCF6376390.1"/>
    <property type="molecule type" value="Genomic_DNA"/>
</dbReference>
<proteinExistence type="predicted"/>
<dbReference type="Proteomes" id="UP001201161">
    <property type="component" value="Unassembled WGS sequence"/>
</dbReference>
<sequence>MGAGSHVYSCEWTAWERVYCVDGQERHREQRGVSLPRTEVVRSPATSDYALLAVVEHVVLVPRPRGASEAELVSTHTTDLDGSSGTAT</sequence>
<accession>A0ABS9H555</accession>
<evidence type="ECO:0000313" key="2">
    <source>
        <dbReference type="EMBL" id="MCF6376390.1"/>
    </source>
</evidence>
<comment type="caution">
    <text evidence="2">The sequence shown here is derived from an EMBL/GenBank/DDBJ whole genome shotgun (WGS) entry which is preliminary data.</text>
</comment>
<name>A0ABS9H555_9ACTN</name>
<evidence type="ECO:0000256" key="1">
    <source>
        <dbReference type="SAM" id="MobiDB-lite"/>
    </source>
</evidence>
<keyword evidence="3" id="KW-1185">Reference proteome</keyword>
<feature type="compositionally biased region" description="Polar residues" evidence="1">
    <location>
        <begin position="74"/>
        <end position="88"/>
    </location>
</feature>